<evidence type="ECO:0000313" key="3">
    <source>
        <dbReference type="Proteomes" id="UP000825933"/>
    </source>
</evidence>
<dbReference type="RefSeq" id="WP_223792601.1">
    <property type="nucleotide sequence ID" value="NZ_JAIOUQ010000017.1"/>
</dbReference>
<proteinExistence type="predicted"/>
<feature type="transmembrane region" description="Helical" evidence="1">
    <location>
        <begin position="31"/>
        <end position="48"/>
    </location>
</feature>
<sequence>MRCRFNIFVISIAAGILFAYGILLTPAVGPILMSASTIIFAFNSRFLRMKNKKSRFKKNYLI</sequence>
<dbReference type="EMBL" id="JAIOUQ010000017">
    <property type="protein sequence ID" value="MBZ2167064.1"/>
    <property type="molecule type" value="Genomic_DNA"/>
</dbReference>
<dbReference type="AlphaFoldDB" id="A0A8T5UTM8"/>
<keyword evidence="3" id="KW-1185">Reference proteome</keyword>
<evidence type="ECO:0000313" key="2">
    <source>
        <dbReference type="EMBL" id="MBZ2167064.1"/>
    </source>
</evidence>
<dbReference type="Proteomes" id="UP000825933">
    <property type="component" value="Unassembled WGS sequence"/>
</dbReference>
<comment type="caution">
    <text evidence="2">The sequence shown here is derived from an EMBL/GenBank/DDBJ whole genome shotgun (WGS) entry which is preliminary data.</text>
</comment>
<accession>A0A8T5UTM8</accession>
<keyword evidence="1" id="KW-0472">Membrane</keyword>
<evidence type="ECO:0000256" key="1">
    <source>
        <dbReference type="SAM" id="Phobius"/>
    </source>
</evidence>
<feature type="transmembrane region" description="Helical" evidence="1">
    <location>
        <begin position="7"/>
        <end position="25"/>
    </location>
</feature>
<gene>
    <name evidence="2" type="ORF">K8N75_13545</name>
</gene>
<name>A0A8T5UTM8_9EURY</name>
<keyword evidence="1" id="KW-1133">Transmembrane helix</keyword>
<reference evidence="3" key="1">
    <citation type="journal article" date="2022" name="Microbiol. Resour. Announc.">
        <title>Draft Genome Sequence of a Methanogenic Archaeon from West Spitsbergen Permafrost.</title>
        <authorList>
            <person name="Trubitsyn V."/>
            <person name="Rivkina E."/>
            <person name="Shcherbakova V."/>
        </authorList>
    </citation>
    <scope>NUCLEOTIDE SEQUENCE [LARGE SCALE GENOMIC DNA]</scope>
    <source>
        <strain evidence="3">VT</strain>
    </source>
</reference>
<organism evidence="2 3">
    <name type="scientific">Methanobacterium spitsbergense</name>
    <dbReference type="NCBI Taxonomy" id="2874285"/>
    <lineage>
        <taxon>Archaea</taxon>
        <taxon>Methanobacteriati</taxon>
        <taxon>Methanobacteriota</taxon>
        <taxon>Methanomada group</taxon>
        <taxon>Methanobacteria</taxon>
        <taxon>Methanobacteriales</taxon>
        <taxon>Methanobacteriaceae</taxon>
        <taxon>Methanobacterium</taxon>
    </lineage>
</organism>
<protein>
    <submittedName>
        <fullName evidence="2">Uncharacterized protein</fullName>
    </submittedName>
</protein>
<keyword evidence="1" id="KW-0812">Transmembrane</keyword>